<gene>
    <name evidence="7" type="ORF">CL6EHI_c00107</name>
</gene>
<dbReference type="PANTHER" id="PTHR31283">
    <property type="entry name" value="EKC/KEOPS COMPLEX SUBUNIT PCC1 FAMILY MEMBER"/>
    <property type="match status" value="1"/>
</dbReference>
<evidence type="ECO:0008006" key="9">
    <source>
        <dbReference type="Google" id="ProtNLM"/>
    </source>
</evidence>
<dbReference type="Pfam" id="PF09341">
    <property type="entry name" value="Pcc1"/>
    <property type="match status" value="1"/>
</dbReference>
<keyword evidence="6" id="KW-0539">Nucleus</keyword>
<protein>
    <recommendedName>
        <fullName evidence="9">Transcription factor pcc1</fullName>
    </recommendedName>
</protein>
<comment type="similarity">
    <text evidence="3">Belongs to the CTAG/PCC1 family.</text>
</comment>
<dbReference type="InterPro" id="IPR015419">
    <property type="entry name" value="CTAG/Pcc1"/>
</dbReference>
<keyword evidence="4" id="KW-0963">Cytoplasm</keyword>
<evidence type="ECO:0000256" key="1">
    <source>
        <dbReference type="ARBA" id="ARBA00004123"/>
    </source>
</evidence>
<dbReference type="GO" id="GO:0005634">
    <property type="term" value="C:nucleus"/>
    <property type="evidence" value="ECO:0007669"/>
    <property type="project" value="UniProtKB-SubCell"/>
</dbReference>
<dbReference type="Gene3D" id="3.30.310.50">
    <property type="entry name" value="Alpha-D-phosphohexomutase, C-terminal domain"/>
    <property type="match status" value="1"/>
</dbReference>
<sequence length="80" mass="9223">MSHILTAEITFPTEEIAKTVLRVVSVDKEFKKHEVTRNLIVEGNIMKIEYISNDLKLIRNGFNTLTEHIHLSLDTIKNFA</sequence>
<evidence type="ECO:0000256" key="2">
    <source>
        <dbReference type="ARBA" id="ARBA00004496"/>
    </source>
</evidence>
<evidence type="ECO:0000256" key="3">
    <source>
        <dbReference type="ARBA" id="ARBA00007073"/>
    </source>
</evidence>
<name>A0A175JND4_ENTHI</name>
<comment type="caution">
    <text evidence="7">The sequence shown here is derived from an EMBL/GenBank/DDBJ whole genome shotgun (WGS) entry which is preliminary data.</text>
</comment>
<proteinExistence type="inferred from homology"/>
<evidence type="ECO:0000313" key="7">
    <source>
        <dbReference type="EMBL" id="GAT95157.1"/>
    </source>
</evidence>
<dbReference type="EMBL" id="BDEQ01000001">
    <property type="protein sequence ID" value="GAT95157.1"/>
    <property type="molecule type" value="Genomic_DNA"/>
</dbReference>
<evidence type="ECO:0000256" key="5">
    <source>
        <dbReference type="ARBA" id="ARBA00022694"/>
    </source>
</evidence>
<dbReference type="PANTHER" id="PTHR31283:SF5">
    <property type="entry name" value="EKC_KEOPS COMPLEX SUBUNIT LAGE3"/>
    <property type="match status" value="1"/>
</dbReference>
<dbReference type="GO" id="GO:0000408">
    <property type="term" value="C:EKC/KEOPS complex"/>
    <property type="evidence" value="ECO:0007669"/>
    <property type="project" value="TreeGrafter"/>
</dbReference>
<dbReference type="Proteomes" id="UP000078387">
    <property type="component" value="Unassembled WGS sequence"/>
</dbReference>
<keyword evidence="5" id="KW-0819">tRNA processing</keyword>
<dbReference type="GO" id="GO:0008033">
    <property type="term" value="P:tRNA processing"/>
    <property type="evidence" value="ECO:0007669"/>
    <property type="project" value="UniProtKB-KW"/>
</dbReference>
<accession>A0A175JND4</accession>
<comment type="subcellular location">
    <subcellularLocation>
        <location evidence="2">Cytoplasm</location>
    </subcellularLocation>
    <subcellularLocation>
        <location evidence="1">Nucleus</location>
    </subcellularLocation>
</comment>
<organism evidence="7 8">
    <name type="scientific">Entamoeba histolytica</name>
    <dbReference type="NCBI Taxonomy" id="5759"/>
    <lineage>
        <taxon>Eukaryota</taxon>
        <taxon>Amoebozoa</taxon>
        <taxon>Evosea</taxon>
        <taxon>Archamoebae</taxon>
        <taxon>Mastigamoebida</taxon>
        <taxon>Entamoebidae</taxon>
        <taxon>Entamoeba</taxon>
    </lineage>
</organism>
<dbReference type="GO" id="GO:0005737">
    <property type="term" value="C:cytoplasm"/>
    <property type="evidence" value="ECO:0007669"/>
    <property type="project" value="UniProtKB-SubCell"/>
</dbReference>
<dbReference type="GO" id="GO:0070525">
    <property type="term" value="P:tRNA threonylcarbamoyladenosine metabolic process"/>
    <property type="evidence" value="ECO:0007669"/>
    <property type="project" value="TreeGrafter"/>
</dbReference>
<dbReference type="AlphaFoldDB" id="A0A175JND4"/>
<evidence type="ECO:0000256" key="4">
    <source>
        <dbReference type="ARBA" id="ARBA00022490"/>
    </source>
</evidence>
<dbReference type="FunFam" id="3.30.310.50:FF:000005">
    <property type="entry name" value="L antigen family member 3"/>
    <property type="match status" value="1"/>
</dbReference>
<evidence type="ECO:0000313" key="8">
    <source>
        <dbReference type="Proteomes" id="UP000078387"/>
    </source>
</evidence>
<reference evidence="7 8" key="1">
    <citation type="submission" date="2016-05" db="EMBL/GenBank/DDBJ databases">
        <title>First whole genome sequencing of Entamoeba histolytica HM1:IMSS-clone-6.</title>
        <authorList>
            <person name="Mukherjee Avik.K."/>
            <person name="Izumyama S."/>
            <person name="Nakada-Tsukui K."/>
            <person name="Nozaki T."/>
        </authorList>
    </citation>
    <scope>NUCLEOTIDE SEQUENCE [LARGE SCALE GENOMIC DNA]</scope>
    <source>
        <strain evidence="7 8">HM1:IMSS clone 6</strain>
    </source>
</reference>
<evidence type="ECO:0000256" key="6">
    <source>
        <dbReference type="ARBA" id="ARBA00023242"/>
    </source>
</evidence>